<reference evidence="2" key="2">
    <citation type="submission" date="2020-05" db="EMBL/GenBank/DDBJ databases">
        <authorList>
            <person name="Kim H.-S."/>
            <person name="Proctor R.H."/>
            <person name="Brown D.W."/>
        </authorList>
    </citation>
    <scope>NUCLEOTIDE SEQUENCE</scope>
    <source>
        <strain evidence="2">NRRL 20472</strain>
    </source>
</reference>
<organism evidence="2 3">
    <name type="scientific">Fusarium sarcochroum</name>
    <dbReference type="NCBI Taxonomy" id="1208366"/>
    <lineage>
        <taxon>Eukaryota</taxon>
        <taxon>Fungi</taxon>
        <taxon>Dikarya</taxon>
        <taxon>Ascomycota</taxon>
        <taxon>Pezizomycotina</taxon>
        <taxon>Sordariomycetes</taxon>
        <taxon>Hypocreomycetidae</taxon>
        <taxon>Hypocreales</taxon>
        <taxon>Nectriaceae</taxon>
        <taxon>Fusarium</taxon>
        <taxon>Fusarium lateritium species complex</taxon>
    </lineage>
</organism>
<dbReference type="InterPro" id="IPR038692">
    <property type="entry name" value="Cthe_2751_sf"/>
</dbReference>
<evidence type="ECO:0000259" key="1">
    <source>
        <dbReference type="Pfam" id="PF16804"/>
    </source>
</evidence>
<dbReference type="Proteomes" id="UP000622797">
    <property type="component" value="Unassembled WGS sequence"/>
</dbReference>
<dbReference type="AlphaFoldDB" id="A0A8H4XFL2"/>
<feature type="domain" description="DUF5071" evidence="1">
    <location>
        <begin position="135"/>
        <end position="248"/>
    </location>
</feature>
<dbReference type="OrthoDB" id="2969215at2759"/>
<dbReference type="Gene3D" id="1.25.40.750">
    <property type="entry name" value="Domain of unknown function DUF5071"/>
    <property type="match status" value="1"/>
</dbReference>
<dbReference type="EMBL" id="JABEXW010000022">
    <property type="protein sequence ID" value="KAF4973338.1"/>
    <property type="molecule type" value="Genomic_DNA"/>
</dbReference>
<comment type="caution">
    <text evidence="2">The sequence shown here is derived from an EMBL/GenBank/DDBJ whole genome shotgun (WGS) entry which is preliminary data.</text>
</comment>
<dbReference type="Pfam" id="PF16804">
    <property type="entry name" value="DUF5071"/>
    <property type="match status" value="1"/>
</dbReference>
<name>A0A8H4XFL2_9HYPO</name>
<reference evidence="2" key="1">
    <citation type="journal article" date="2020" name="BMC Genomics">
        <title>Correction to: Identification and distribution of gene clusters required for synthesis of sphingolipid metabolism inhibitors in diverse species of the filamentous fungus Fusarium.</title>
        <authorList>
            <person name="Kim H.S."/>
            <person name="Lohmar J.M."/>
            <person name="Busman M."/>
            <person name="Brown D.W."/>
            <person name="Naumann T.A."/>
            <person name="Divon H.H."/>
            <person name="Lysoe E."/>
            <person name="Uhlig S."/>
            <person name="Proctor R.H."/>
        </authorList>
    </citation>
    <scope>NUCLEOTIDE SEQUENCE</scope>
    <source>
        <strain evidence="2">NRRL 20472</strain>
    </source>
</reference>
<dbReference type="InterPro" id="IPR031837">
    <property type="entry name" value="DUF5071"/>
</dbReference>
<accession>A0A8H4XFL2</accession>
<gene>
    <name evidence="2" type="ORF">FSARC_316</name>
</gene>
<evidence type="ECO:0000313" key="2">
    <source>
        <dbReference type="EMBL" id="KAF4973338.1"/>
    </source>
</evidence>
<proteinExistence type="predicted"/>
<sequence length="274" mass="31343">MSDPQQLATLDPEAFATKIPAILRSVKEAEENDDLQAIRSRAAEPPTVEVISSILASPIEEGDFDILKLHQLVLYSIVSELSFEQLQSYRPALRTLASCDISGFKSRSSYYAPTMHLINNAKLLERFAADREAIWLPINKFDYISDRTLSERVHTAEQMRPYMHGLFNWQVDFCHPVFESCRKQLARFPETAAAVAAEVMEMAVNDTEHQYYIIDFVSTCVPIGEAWIPMRIPVENMVRSLEERSKEDLEDSGEDCYLDEAKEWLAKLEKWEAS</sequence>
<evidence type="ECO:0000313" key="3">
    <source>
        <dbReference type="Proteomes" id="UP000622797"/>
    </source>
</evidence>
<protein>
    <recommendedName>
        <fullName evidence="1">DUF5071 domain-containing protein</fullName>
    </recommendedName>
</protein>
<keyword evidence="3" id="KW-1185">Reference proteome</keyword>